<proteinExistence type="predicted"/>
<gene>
    <name evidence="4" type="ORF">DAEQUDRAFT_756221</name>
</gene>
<dbReference type="Pfam" id="PF00564">
    <property type="entry name" value="PB1"/>
    <property type="match status" value="1"/>
</dbReference>
<dbReference type="STRING" id="1314783.A0A165RCN6"/>
<evidence type="ECO:0000256" key="2">
    <source>
        <dbReference type="SAM" id="Phobius"/>
    </source>
</evidence>
<feature type="transmembrane region" description="Helical" evidence="2">
    <location>
        <begin position="177"/>
        <end position="195"/>
    </location>
</feature>
<dbReference type="Proteomes" id="UP000076727">
    <property type="component" value="Unassembled WGS sequence"/>
</dbReference>
<reference evidence="4 5" key="1">
    <citation type="journal article" date="2016" name="Mol. Biol. Evol.">
        <title>Comparative Genomics of Early-Diverging Mushroom-Forming Fungi Provides Insights into the Origins of Lignocellulose Decay Capabilities.</title>
        <authorList>
            <person name="Nagy L.G."/>
            <person name="Riley R."/>
            <person name="Tritt A."/>
            <person name="Adam C."/>
            <person name="Daum C."/>
            <person name="Floudas D."/>
            <person name="Sun H."/>
            <person name="Yadav J.S."/>
            <person name="Pangilinan J."/>
            <person name="Larsson K.H."/>
            <person name="Matsuura K."/>
            <person name="Barry K."/>
            <person name="Labutti K."/>
            <person name="Kuo R."/>
            <person name="Ohm R.A."/>
            <person name="Bhattacharya S.S."/>
            <person name="Shirouzu T."/>
            <person name="Yoshinaga Y."/>
            <person name="Martin F.M."/>
            <person name="Grigoriev I.V."/>
            <person name="Hibbett D.S."/>
        </authorList>
    </citation>
    <scope>NUCLEOTIDE SEQUENCE [LARGE SCALE GENOMIC DNA]</scope>
    <source>
        <strain evidence="4 5">L-15889</strain>
    </source>
</reference>
<dbReference type="SUPFAM" id="SSF54277">
    <property type="entry name" value="CAD &amp; PB1 domains"/>
    <property type="match status" value="1"/>
</dbReference>
<sequence>MSSTTQINIKLTRPPSGLTRKVTFEARPSWDELATRIESLFDIPKEHVAVSYVDSDNDEVTMNTQTELQDYYDTQSSSSSVATRFAVRDIRVASDATRSPSAFGESEGVASPAIQLADTLAQAVASISERNGAHPDVVDGIRNVPHLRTSLRLRLALTLGPGASMKEVLSMHLDADAVVAIAIVAPLAHILMVGLRLRTRRATKPPLRGLRRMLPVRMAVIAIMEAPRTCTVIVNTSEDDPPSPGALPSPPPLPQGGDRPRTPGAADEPSGRRRGRGDGPGHHHHRHGPPSTPFDAFFGPDFARMIGFNPAQYSFGPGGPWGYGGGHHQGPPPHARASRASWNREEESSTEPSDGGR</sequence>
<dbReference type="EMBL" id="KV429050">
    <property type="protein sequence ID" value="KZT70580.1"/>
    <property type="molecule type" value="Genomic_DNA"/>
</dbReference>
<dbReference type="InterPro" id="IPR000270">
    <property type="entry name" value="PB1_dom"/>
</dbReference>
<evidence type="ECO:0000256" key="1">
    <source>
        <dbReference type="SAM" id="MobiDB-lite"/>
    </source>
</evidence>
<dbReference type="Gene3D" id="3.10.20.90">
    <property type="entry name" value="Phosphatidylinositol 3-kinase Catalytic Subunit, Chain A, domain 1"/>
    <property type="match status" value="1"/>
</dbReference>
<dbReference type="AlphaFoldDB" id="A0A165RCN6"/>
<dbReference type="PROSITE" id="PS51745">
    <property type="entry name" value="PB1"/>
    <property type="match status" value="1"/>
</dbReference>
<evidence type="ECO:0000313" key="5">
    <source>
        <dbReference type="Proteomes" id="UP000076727"/>
    </source>
</evidence>
<keyword evidence="5" id="KW-1185">Reference proteome</keyword>
<feature type="domain" description="PB1" evidence="3">
    <location>
        <begin position="4"/>
        <end position="88"/>
    </location>
</feature>
<feature type="region of interest" description="Disordered" evidence="1">
    <location>
        <begin position="316"/>
        <end position="357"/>
    </location>
</feature>
<feature type="compositionally biased region" description="Gly residues" evidence="1">
    <location>
        <begin position="316"/>
        <end position="328"/>
    </location>
</feature>
<protein>
    <recommendedName>
        <fullName evidence="3">PB1 domain-containing protein</fullName>
    </recommendedName>
</protein>
<dbReference type="InterPro" id="IPR053793">
    <property type="entry name" value="PB1-like"/>
</dbReference>
<dbReference type="OrthoDB" id="661148at2759"/>
<name>A0A165RCN6_9APHY</name>
<keyword evidence="2" id="KW-0812">Transmembrane</keyword>
<accession>A0A165RCN6</accession>
<feature type="compositionally biased region" description="Pro residues" evidence="1">
    <location>
        <begin position="242"/>
        <end position="254"/>
    </location>
</feature>
<keyword evidence="2" id="KW-0472">Membrane</keyword>
<evidence type="ECO:0000259" key="3">
    <source>
        <dbReference type="PROSITE" id="PS51745"/>
    </source>
</evidence>
<keyword evidence="2" id="KW-1133">Transmembrane helix</keyword>
<organism evidence="4 5">
    <name type="scientific">Daedalea quercina L-15889</name>
    <dbReference type="NCBI Taxonomy" id="1314783"/>
    <lineage>
        <taxon>Eukaryota</taxon>
        <taxon>Fungi</taxon>
        <taxon>Dikarya</taxon>
        <taxon>Basidiomycota</taxon>
        <taxon>Agaricomycotina</taxon>
        <taxon>Agaricomycetes</taxon>
        <taxon>Polyporales</taxon>
        <taxon>Fomitopsis</taxon>
    </lineage>
</organism>
<feature type="region of interest" description="Disordered" evidence="1">
    <location>
        <begin position="234"/>
        <end position="298"/>
    </location>
</feature>
<evidence type="ECO:0000313" key="4">
    <source>
        <dbReference type="EMBL" id="KZT70580.1"/>
    </source>
</evidence>